<evidence type="ECO:0000313" key="6">
    <source>
        <dbReference type="Proteomes" id="UP000694380"/>
    </source>
</evidence>
<evidence type="ECO:0000259" key="4">
    <source>
        <dbReference type="PROSITE" id="PS50835"/>
    </source>
</evidence>
<dbReference type="InterPro" id="IPR003599">
    <property type="entry name" value="Ig_sub"/>
</dbReference>
<keyword evidence="1" id="KW-0732">Signal</keyword>
<name>A0A8C3FYI0_CHRPI</name>
<feature type="domain" description="Ig-like" evidence="4">
    <location>
        <begin position="28"/>
        <end position="94"/>
    </location>
</feature>
<dbReference type="Pfam" id="PF13927">
    <property type="entry name" value="Ig_3"/>
    <property type="match status" value="1"/>
</dbReference>
<dbReference type="Pfam" id="PF13895">
    <property type="entry name" value="Ig_2"/>
    <property type="match status" value="1"/>
</dbReference>
<dbReference type="InterPro" id="IPR003598">
    <property type="entry name" value="Ig_sub2"/>
</dbReference>
<sequence>VSPAHTWVCVSPSNSCLCVNAELPAPIPSISVSPSGVFAPGGAVTIRCQCRCGGRRLFLYKDGIEIRELDSAGDGGEFTIPNARREDRGYYMCRSHSRSEPPNWWYPSDIVYAKPSISLSPSGGVPLGGAVTIRCWGWYQNMRFLLYKDGNPNTLEDVELAGGLAEFLIRNMSWRHAGNYSCYYYHHSYPATWSHPSDPVELVVGPSPLTPARVPLPLSSAIASSSPAVLPPAFPVSSGPLTPSISAPIPSISDPLTGSRVETPCWSGIQVSGMPGCSQSLSLTQLGQERVRALGLPGCSQPLSQPQLGQELAP</sequence>
<keyword evidence="6" id="KW-1185">Reference proteome</keyword>
<evidence type="ECO:0000256" key="2">
    <source>
        <dbReference type="ARBA" id="ARBA00023157"/>
    </source>
</evidence>
<dbReference type="PANTHER" id="PTHR11738">
    <property type="entry name" value="MHC CLASS I NK CELL RECEPTOR"/>
    <property type="match status" value="1"/>
</dbReference>
<dbReference type="GeneTree" id="ENSGT01150000286974"/>
<dbReference type="InterPro" id="IPR050412">
    <property type="entry name" value="Ig-like_Receptors_ImmuneReg"/>
</dbReference>
<dbReference type="InterPro" id="IPR036179">
    <property type="entry name" value="Ig-like_dom_sf"/>
</dbReference>
<dbReference type="Proteomes" id="UP000694380">
    <property type="component" value="Unplaced"/>
</dbReference>
<keyword evidence="2" id="KW-1015">Disulfide bond</keyword>
<dbReference type="FunFam" id="2.60.40.10:FF:000049">
    <property type="entry name" value="Leukocyte immunoglobulin-like receptor subfamily B member 1"/>
    <property type="match status" value="2"/>
</dbReference>
<proteinExistence type="predicted"/>
<dbReference type="InterPro" id="IPR013783">
    <property type="entry name" value="Ig-like_fold"/>
</dbReference>
<evidence type="ECO:0000256" key="3">
    <source>
        <dbReference type="ARBA" id="ARBA00023319"/>
    </source>
</evidence>
<dbReference type="SMART" id="SM00408">
    <property type="entry name" value="IGc2"/>
    <property type="match status" value="2"/>
</dbReference>
<organism evidence="5 6">
    <name type="scientific">Chrysemys picta bellii</name>
    <name type="common">Western painted turtle</name>
    <name type="synonym">Emys bellii</name>
    <dbReference type="NCBI Taxonomy" id="8478"/>
    <lineage>
        <taxon>Eukaryota</taxon>
        <taxon>Metazoa</taxon>
        <taxon>Chordata</taxon>
        <taxon>Craniata</taxon>
        <taxon>Vertebrata</taxon>
        <taxon>Euteleostomi</taxon>
        <taxon>Archelosauria</taxon>
        <taxon>Testudinata</taxon>
        <taxon>Testudines</taxon>
        <taxon>Cryptodira</taxon>
        <taxon>Durocryptodira</taxon>
        <taxon>Testudinoidea</taxon>
        <taxon>Emydidae</taxon>
        <taxon>Chrysemys</taxon>
    </lineage>
</organism>
<dbReference type="PROSITE" id="PS50835">
    <property type="entry name" value="IG_LIKE"/>
    <property type="match status" value="1"/>
</dbReference>
<dbReference type="AlphaFoldDB" id="A0A8C3FYI0"/>
<keyword evidence="3" id="KW-0393">Immunoglobulin domain</keyword>
<dbReference type="SUPFAM" id="SSF48726">
    <property type="entry name" value="Immunoglobulin"/>
    <property type="match status" value="2"/>
</dbReference>
<reference evidence="5" key="1">
    <citation type="submission" date="2025-08" db="UniProtKB">
        <authorList>
            <consortium name="Ensembl"/>
        </authorList>
    </citation>
    <scope>IDENTIFICATION</scope>
</reference>
<dbReference type="InterPro" id="IPR007110">
    <property type="entry name" value="Ig-like_dom"/>
</dbReference>
<protein>
    <recommendedName>
        <fullName evidence="4">Ig-like domain-containing protein</fullName>
    </recommendedName>
</protein>
<dbReference type="PANTHER" id="PTHR11738:SF186">
    <property type="entry name" value="OSTEOCLAST-ASSOCIATED IMMUNOGLOBULIN-LIKE RECEPTOR"/>
    <property type="match status" value="1"/>
</dbReference>
<evidence type="ECO:0000313" key="5">
    <source>
        <dbReference type="Ensembl" id="ENSCPBP00000014881.1"/>
    </source>
</evidence>
<dbReference type="Gene3D" id="2.60.40.10">
    <property type="entry name" value="Immunoglobulins"/>
    <property type="match status" value="2"/>
</dbReference>
<evidence type="ECO:0000256" key="1">
    <source>
        <dbReference type="ARBA" id="ARBA00022729"/>
    </source>
</evidence>
<dbReference type="Ensembl" id="ENSCPBT00000017646.1">
    <property type="protein sequence ID" value="ENSCPBP00000014881.1"/>
    <property type="gene ID" value="ENSCPBG00000011044.1"/>
</dbReference>
<accession>A0A8C3FYI0</accession>
<dbReference type="GO" id="GO:0002764">
    <property type="term" value="P:immune response-regulating signaling pathway"/>
    <property type="evidence" value="ECO:0007669"/>
    <property type="project" value="TreeGrafter"/>
</dbReference>
<reference evidence="5" key="2">
    <citation type="submission" date="2025-09" db="UniProtKB">
        <authorList>
            <consortium name="Ensembl"/>
        </authorList>
    </citation>
    <scope>IDENTIFICATION</scope>
</reference>
<dbReference type="SMART" id="SM00409">
    <property type="entry name" value="IG"/>
    <property type="match status" value="2"/>
</dbReference>